<dbReference type="InterPro" id="IPR036097">
    <property type="entry name" value="HisK_dim/P_sf"/>
</dbReference>
<dbReference type="Gene3D" id="1.25.40.10">
    <property type="entry name" value="Tetratricopeptide repeat domain"/>
    <property type="match status" value="2"/>
</dbReference>
<dbReference type="GO" id="GO:0007234">
    <property type="term" value="P:osmosensory signaling via phosphorelay pathway"/>
    <property type="evidence" value="ECO:0007669"/>
    <property type="project" value="TreeGrafter"/>
</dbReference>
<keyword evidence="9" id="KW-0472">Membrane</keyword>
<keyword evidence="4" id="KW-0808">Transferase</keyword>
<dbReference type="CDD" id="cd00082">
    <property type="entry name" value="HisKA"/>
    <property type="match status" value="1"/>
</dbReference>
<name>A0A1M5N7T9_9BACT</name>
<dbReference type="GO" id="GO:0005524">
    <property type="term" value="F:ATP binding"/>
    <property type="evidence" value="ECO:0007669"/>
    <property type="project" value="UniProtKB-KW"/>
</dbReference>
<dbReference type="InterPro" id="IPR003661">
    <property type="entry name" value="HisK_dim/P_dom"/>
</dbReference>
<evidence type="ECO:0000259" key="10">
    <source>
        <dbReference type="PROSITE" id="PS50109"/>
    </source>
</evidence>
<keyword evidence="9" id="KW-1133">Transmembrane helix</keyword>
<evidence type="ECO:0000313" key="11">
    <source>
        <dbReference type="EMBL" id="SHG85558.1"/>
    </source>
</evidence>
<dbReference type="PROSITE" id="PS50109">
    <property type="entry name" value="HIS_KIN"/>
    <property type="match status" value="1"/>
</dbReference>
<dbReference type="Proteomes" id="UP000184212">
    <property type="component" value="Unassembled WGS sequence"/>
</dbReference>
<dbReference type="STRING" id="947013.SAMN04488109_2153"/>
<feature type="transmembrane region" description="Helical" evidence="9">
    <location>
        <begin position="427"/>
        <end position="447"/>
    </location>
</feature>
<proteinExistence type="predicted"/>
<evidence type="ECO:0000256" key="9">
    <source>
        <dbReference type="SAM" id="Phobius"/>
    </source>
</evidence>
<dbReference type="InterPro" id="IPR036890">
    <property type="entry name" value="HATPase_C_sf"/>
</dbReference>
<evidence type="ECO:0000256" key="3">
    <source>
        <dbReference type="ARBA" id="ARBA00022553"/>
    </source>
</evidence>
<dbReference type="GO" id="GO:0000156">
    <property type="term" value="F:phosphorelay response regulator activity"/>
    <property type="evidence" value="ECO:0007669"/>
    <property type="project" value="TreeGrafter"/>
</dbReference>
<keyword evidence="8" id="KW-0902">Two-component regulatory system</keyword>
<dbReference type="InterPro" id="IPR005467">
    <property type="entry name" value="His_kinase_dom"/>
</dbReference>
<dbReference type="Pfam" id="PF13181">
    <property type="entry name" value="TPR_8"/>
    <property type="match status" value="1"/>
</dbReference>
<dbReference type="AlphaFoldDB" id="A0A1M5N7T9"/>
<keyword evidence="7" id="KW-0067">ATP-binding</keyword>
<keyword evidence="12" id="KW-1185">Reference proteome</keyword>
<dbReference type="GO" id="GO:0030295">
    <property type="term" value="F:protein kinase activator activity"/>
    <property type="evidence" value="ECO:0007669"/>
    <property type="project" value="TreeGrafter"/>
</dbReference>
<accession>A0A1M5N7T9</accession>
<feature type="domain" description="Histidine kinase" evidence="10">
    <location>
        <begin position="484"/>
        <end position="693"/>
    </location>
</feature>
<evidence type="ECO:0000256" key="8">
    <source>
        <dbReference type="ARBA" id="ARBA00023012"/>
    </source>
</evidence>
<evidence type="ECO:0000256" key="6">
    <source>
        <dbReference type="ARBA" id="ARBA00022777"/>
    </source>
</evidence>
<keyword evidence="3" id="KW-0597">Phosphoprotein</keyword>
<dbReference type="InterPro" id="IPR050351">
    <property type="entry name" value="BphY/WalK/GraS-like"/>
</dbReference>
<dbReference type="GO" id="GO:0000155">
    <property type="term" value="F:phosphorelay sensor kinase activity"/>
    <property type="evidence" value="ECO:0007669"/>
    <property type="project" value="InterPro"/>
</dbReference>
<organism evidence="11 12">
    <name type="scientific">Chryseolinea serpens</name>
    <dbReference type="NCBI Taxonomy" id="947013"/>
    <lineage>
        <taxon>Bacteria</taxon>
        <taxon>Pseudomonadati</taxon>
        <taxon>Bacteroidota</taxon>
        <taxon>Cytophagia</taxon>
        <taxon>Cytophagales</taxon>
        <taxon>Fulvivirgaceae</taxon>
        <taxon>Chryseolinea</taxon>
    </lineage>
</organism>
<feature type="transmembrane region" description="Helical" evidence="9">
    <location>
        <begin position="6"/>
        <end position="25"/>
    </location>
</feature>
<dbReference type="SMART" id="SM00387">
    <property type="entry name" value="HATPase_c"/>
    <property type="match status" value="1"/>
</dbReference>
<dbReference type="InterPro" id="IPR011990">
    <property type="entry name" value="TPR-like_helical_dom_sf"/>
</dbReference>
<dbReference type="InterPro" id="IPR003594">
    <property type="entry name" value="HATPase_dom"/>
</dbReference>
<evidence type="ECO:0000256" key="5">
    <source>
        <dbReference type="ARBA" id="ARBA00022741"/>
    </source>
</evidence>
<dbReference type="Gene3D" id="3.30.565.10">
    <property type="entry name" value="Histidine kinase-like ATPase, C-terminal domain"/>
    <property type="match status" value="1"/>
</dbReference>
<dbReference type="CDD" id="cd00075">
    <property type="entry name" value="HATPase"/>
    <property type="match status" value="1"/>
</dbReference>
<dbReference type="Gene3D" id="1.10.287.130">
    <property type="match status" value="1"/>
</dbReference>
<dbReference type="PRINTS" id="PR00344">
    <property type="entry name" value="BCTRLSENSOR"/>
</dbReference>
<keyword evidence="5" id="KW-0547">Nucleotide-binding</keyword>
<keyword evidence="6 11" id="KW-0418">Kinase</keyword>
<dbReference type="Pfam" id="PF02518">
    <property type="entry name" value="HATPase_c"/>
    <property type="match status" value="1"/>
</dbReference>
<gene>
    <name evidence="11" type="ORF">SAMN04488109_2153</name>
</gene>
<reference evidence="11 12" key="1">
    <citation type="submission" date="2016-11" db="EMBL/GenBank/DDBJ databases">
        <authorList>
            <person name="Jaros S."/>
            <person name="Januszkiewicz K."/>
            <person name="Wedrychowicz H."/>
        </authorList>
    </citation>
    <scope>NUCLEOTIDE SEQUENCE [LARGE SCALE GENOMIC DNA]</scope>
    <source>
        <strain evidence="11 12">DSM 24574</strain>
    </source>
</reference>
<dbReference type="PANTHER" id="PTHR42878">
    <property type="entry name" value="TWO-COMPONENT HISTIDINE KINASE"/>
    <property type="match status" value="1"/>
</dbReference>
<dbReference type="EMBL" id="FQWQ01000001">
    <property type="protein sequence ID" value="SHG85558.1"/>
    <property type="molecule type" value="Genomic_DNA"/>
</dbReference>
<evidence type="ECO:0000256" key="2">
    <source>
        <dbReference type="ARBA" id="ARBA00012438"/>
    </source>
</evidence>
<dbReference type="SUPFAM" id="SSF55874">
    <property type="entry name" value="ATPase domain of HSP90 chaperone/DNA topoisomerase II/histidine kinase"/>
    <property type="match status" value="1"/>
</dbReference>
<dbReference type="InterPro" id="IPR004358">
    <property type="entry name" value="Sig_transdc_His_kin-like_C"/>
</dbReference>
<dbReference type="SMART" id="SM00028">
    <property type="entry name" value="TPR"/>
    <property type="match status" value="5"/>
</dbReference>
<dbReference type="EC" id="2.7.13.3" evidence="2"/>
<dbReference type="SUPFAM" id="SSF47384">
    <property type="entry name" value="Homodimeric domain of signal transducing histidine kinase"/>
    <property type="match status" value="1"/>
</dbReference>
<dbReference type="InterPro" id="IPR019734">
    <property type="entry name" value="TPR_rpt"/>
</dbReference>
<protein>
    <recommendedName>
        <fullName evidence="2">histidine kinase</fullName>
        <ecNumber evidence="2">2.7.13.3</ecNumber>
    </recommendedName>
</protein>
<comment type="catalytic activity">
    <reaction evidence="1">
        <text>ATP + protein L-histidine = ADP + protein N-phospho-L-histidine.</text>
        <dbReference type="EC" id="2.7.13.3"/>
    </reaction>
</comment>
<keyword evidence="9" id="KW-0812">Transmembrane</keyword>
<sequence length="693" mass="78872">MPMQTAILLMPDAIFAVYFVVFFAIYTNMIELCRKFGSIAFFLVATILVADQVHGQTLASAGTKKVLTELEVDSLVRAFDALPLAEAERILELEAENTTSSKSQLQSLRILAHVQLHKGKTVEALQRAEEILQGAERLKQPSEKGPALFLMGSIYNQENLKEKALDAFLKAAPWSEKYGDPYESFANYYQAAYIQYHGENYEASVDLLNRALRIYQTQPQDFKTKGRRFDVMNSWNTLGLAYMKLGNFASAFIALRASRKMAEEDRNEFWEGLTIGNLGLLYFKTGQYDSALLMTTIDKRISLRYREWHNAANAIFVIGNTYEALGKRQEARHAFDTVGVLIRAHQFIMPQYYSKVAGFYAEAGDHKTAYAFIKKFQAERDSLLARQNSKERAYLQAAYDFDKKLANHSLVVKENQLKDEQIKNQSYLMATIGLGLGMALVLISFLYRRNRFRKKVNKDLEDKVKTRTRKLLEANRELDTFLYRSSHDLRRPITTIIGLNNIGQYLVKEDIAREILHKVNTTAQAMDQMLLKLTTAHDLNSHVVELSIIRLNELISEVIKKFETDLQEQQIAVSVTVEDVRFVSDEKLLRIIVMNLIDNAIHFTSPEHLNGIDIRVYDGHGTVNLEIRDRGVGIAQPFRNEIFKPFFRGSDRSKGNGLGLYLVKKALDRLGGKITFESEIGKGTSFSISIPNV</sequence>
<evidence type="ECO:0000256" key="7">
    <source>
        <dbReference type="ARBA" id="ARBA00022840"/>
    </source>
</evidence>
<evidence type="ECO:0000256" key="1">
    <source>
        <dbReference type="ARBA" id="ARBA00000085"/>
    </source>
</evidence>
<dbReference type="SUPFAM" id="SSF48452">
    <property type="entry name" value="TPR-like"/>
    <property type="match status" value="2"/>
</dbReference>
<dbReference type="OrthoDB" id="973200at2"/>
<dbReference type="PANTHER" id="PTHR42878:SF7">
    <property type="entry name" value="SENSOR HISTIDINE KINASE GLRK"/>
    <property type="match status" value="1"/>
</dbReference>
<evidence type="ECO:0000256" key="4">
    <source>
        <dbReference type="ARBA" id="ARBA00022679"/>
    </source>
</evidence>
<evidence type="ECO:0000313" key="12">
    <source>
        <dbReference type="Proteomes" id="UP000184212"/>
    </source>
</evidence>